<dbReference type="SUPFAM" id="SSF46689">
    <property type="entry name" value="Homeodomain-like"/>
    <property type="match status" value="1"/>
</dbReference>
<dbReference type="STRING" id="662367.SAMN05216167_11863"/>
<dbReference type="AlphaFoldDB" id="A0A1I2CWI3"/>
<dbReference type="GO" id="GO:0003700">
    <property type="term" value="F:DNA-binding transcription factor activity"/>
    <property type="evidence" value="ECO:0007669"/>
    <property type="project" value="InterPro"/>
</dbReference>
<dbReference type="RefSeq" id="WP_093832549.1">
    <property type="nucleotide sequence ID" value="NZ_FOLQ01000018.1"/>
</dbReference>
<dbReference type="Pfam" id="PF12833">
    <property type="entry name" value="HTH_18"/>
    <property type="match status" value="1"/>
</dbReference>
<evidence type="ECO:0000259" key="3">
    <source>
        <dbReference type="PROSITE" id="PS01124"/>
    </source>
</evidence>
<name>A0A1I2CWI3_9BACT</name>
<dbReference type="InterPro" id="IPR052158">
    <property type="entry name" value="INH-QAR"/>
</dbReference>
<dbReference type="Gene3D" id="3.40.50.880">
    <property type="match status" value="1"/>
</dbReference>
<dbReference type="InterPro" id="IPR029062">
    <property type="entry name" value="Class_I_gatase-like"/>
</dbReference>
<protein>
    <submittedName>
        <fullName evidence="4">Transcriptional regulator, AraC family with amidase-like domain</fullName>
    </submittedName>
</protein>
<dbReference type="GO" id="GO:0043565">
    <property type="term" value="F:sequence-specific DNA binding"/>
    <property type="evidence" value="ECO:0007669"/>
    <property type="project" value="InterPro"/>
</dbReference>
<gene>
    <name evidence="4" type="ORF">SAMN05216167_11863</name>
</gene>
<organism evidence="4 5">
    <name type="scientific">Spirosoma endophyticum</name>
    <dbReference type="NCBI Taxonomy" id="662367"/>
    <lineage>
        <taxon>Bacteria</taxon>
        <taxon>Pseudomonadati</taxon>
        <taxon>Bacteroidota</taxon>
        <taxon>Cytophagia</taxon>
        <taxon>Cytophagales</taxon>
        <taxon>Cytophagaceae</taxon>
        <taxon>Spirosoma</taxon>
    </lineage>
</organism>
<dbReference type="PROSITE" id="PS01124">
    <property type="entry name" value="HTH_ARAC_FAMILY_2"/>
    <property type="match status" value="1"/>
</dbReference>
<evidence type="ECO:0000256" key="2">
    <source>
        <dbReference type="ARBA" id="ARBA00023163"/>
    </source>
</evidence>
<feature type="domain" description="HTH araC/xylS-type" evidence="3">
    <location>
        <begin position="222"/>
        <end position="320"/>
    </location>
</feature>
<dbReference type="Pfam" id="PF01965">
    <property type="entry name" value="DJ-1_PfpI"/>
    <property type="match status" value="1"/>
</dbReference>
<dbReference type="Proteomes" id="UP000198598">
    <property type="component" value="Unassembled WGS sequence"/>
</dbReference>
<dbReference type="OrthoDB" id="9803764at2"/>
<dbReference type="InterPro" id="IPR002818">
    <property type="entry name" value="DJ-1/PfpI"/>
</dbReference>
<dbReference type="EMBL" id="FOLQ01000018">
    <property type="protein sequence ID" value="SFE72123.1"/>
    <property type="molecule type" value="Genomic_DNA"/>
</dbReference>
<evidence type="ECO:0000313" key="4">
    <source>
        <dbReference type="EMBL" id="SFE72123.1"/>
    </source>
</evidence>
<sequence>MSRVVQVVFVVPPWVHVLDLTGPVQVFYEAREYGASYQLTYCSFQQPVTSSAGLGFGSVLPFESVSTQPGDYIFLPGMDMEYIRSAQFREEGSAFFDWLRRQHEQGVYLCSVCTGAFTLAQAGLLDGRKCTTHWKRLDELQTNYPQLNTQPEKLFVKDNGIYTSAGVTAGIDLALAILEEQQGPLFTTQVARELVVYFRRGESHSQKSVYLDYRNHMNVAIHQLQDWLIANLAEKTTLGQLAEIASMSIRNLTRTFRKETGTTINAYTTLLRLELARTLINNPGITMDAIAAKCGFQDARQLRRIWQKSDATTSARHSFSSLRISL</sequence>
<dbReference type="InterPro" id="IPR018060">
    <property type="entry name" value="HTH_AraC"/>
</dbReference>
<dbReference type="PANTHER" id="PTHR43130">
    <property type="entry name" value="ARAC-FAMILY TRANSCRIPTIONAL REGULATOR"/>
    <property type="match status" value="1"/>
</dbReference>
<accession>A0A1I2CWI3</accession>
<keyword evidence="5" id="KW-1185">Reference proteome</keyword>
<dbReference type="PANTHER" id="PTHR43130:SF3">
    <property type="entry name" value="HTH-TYPE TRANSCRIPTIONAL REGULATOR RV1931C"/>
    <property type="match status" value="1"/>
</dbReference>
<dbReference type="Gene3D" id="1.10.10.60">
    <property type="entry name" value="Homeodomain-like"/>
    <property type="match status" value="1"/>
</dbReference>
<proteinExistence type="predicted"/>
<evidence type="ECO:0000256" key="1">
    <source>
        <dbReference type="ARBA" id="ARBA00023015"/>
    </source>
</evidence>
<evidence type="ECO:0000313" key="5">
    <source>
        <dbReference type="Proteomes" id="UP000198598"/>
    </source>
</evidence>
<dbReference type="SUPFAM" id="SSF52317">
    <property type="entry name" value="Class I glutamine amidotransferase-like"/>
    <property type="match status" value="1"/>
</dbReference>
<reference evidence="4 5" key="1">
    <citation type="submission" date="2016-10" db="EMBL/GenBank/DDBJ databases">
        <authorList>
            <person name="de Groot N.N."/>
        </authorList>
    </citation>
    <scope>NUCLEOTIDE SEQUENCE [LARGE SCALE GENOMIC DNA]</scope>
    <source>
        <strain evidence="4 5">DSM 26130</strain>
    </source>
</reference>
<dbReference type="SMART" id="SM00342">
    <property type="entry name" value="HTH_ARAC"/>
    <property type="match status" value="1"/>
</dbReference>
<keyword evidence="1" id="KW-0805">Transcription regulation</keyword>
<dbReference type="InterPro" id="IPR009057">
    <property type="entry name" value="Homeodomain-like_sf"/>
</dbReference>
<dbReference type="CDD" id="cd03137">
    <property type="entry name" value="GATase1_AraC_1"/>
    <property type="match status" value="1"/>
</dbReference>
<keyword evidence="2" id="KW-0804">Transcription</keyword>